<dbReference type="EMBL" id="JAADZU010000008">
    <property type="protein sequence ID" value="NDK88770.1"/>
    <property type="molecule type" value="Genomic_DNA"/>
</dbReference>
<gene>
    <name evidence="14" type="ORF">GYA93_04125</name>
</gene>
<evidence type="ECO:0000256" key="12">
    <source>
        <dbReference type="ARBA" id="ARBA00034430"/>
    </source>
</evidence>
<comment type="subcellular location">
    <subcellularLocation>
        <location evidence="1">Membrane</location>
        <topology evidence="1">Multi-pass membrane protein</topology>
    </subcellularLocation>
</comment>
<evidence type="ECO:0000256" key="2">
    <source>
        <dbReference type="ARBA" id="ARBA00006920"/>
    </source>
</evidence>
<keyword evidence="10 13" id="KW-0472">Membrane</keyword>
<dbReference type="PANTHER" id="PTHR31462:SF5">
    <property type="entry name" value="ENDOSOMAL_LYSOSOMAL PROTON CHANNEL TMEM175"/>
    <property type="match status" value="1"/>
</dbReference>
<name>A0A7K3LKL7_9ACTN</name>
<comment type="catalytic activity">
    <reaction evidence="12">
        <text>K(+)(in) = K(+)(out)</text>
        <dbReference type="Rhea" id="RHEA:29463"/>
        <dbReference type="ChEBI" id="CHEBI:29103"/>
    </reaction>
</comment>
<evidence type="ECO:0000256" key="6">
    <source>
        <dbReference type="ARBA" id="ARBA00022826"/>
    </source>
</evidence>
<dbReference type="GO" id="GO:0016020">
    <property type="term" value="C:membrane"/>
    <property type="evidence" value="ECO:0007669"/>
    <property type="project" value="UniProtKB-SubCell"/>
</dbReference>
<feature type="transmembrane region" description="Helical" evidence="13">
    <location>
        <begin position="16"/>
        <end position="36"/>
    </location>
</feature>
<feature type="transmembrane region" description="Helical" evidence="13">
    <location>
        <begin position="163"/>
        <end position="182"/>
    </location>
</feature>
<evidence type="ECO:0000313" key="14">
    <source>
        <dbReference type="EMBL" id="NDK88770.1"/>
    </source>
</evidence>
<dbReference type="AlphaFoldDB" id="A0A7K3LKL7"/>
<dbReference type="GO" id="GO:0005267">
    <property type="term" value="F:potassium channel activity"/>
    <property type="evidence" value="ECO:0007669"/>
    <property type="project" value="UniProtKB-KW"/>
</dbReference>
<keyword evidence="9" id="KW-0406">Ion transport</keyword>
<keyword evidence="15" id="KW-1185">Reference proteome</keyword>
<evidence type="ECO:0000256" key="3">
    <source>
        <dbReference type="ARBA" id="ARBA00022448"/>
    </source>
</evidence>
<feature type="transmembrane region" description="Helical" evidence="13">
    <location>
        <begin position="93"/>
        <end position="111"/>
    </location>
</feature>
<evidence type="ECO:0000256" key="5">
    <source>
        <dbReference type="ARBA" id="ARBA00022692"/>
    </source>
</evidence>
<dbReference type="InterPro" id="IPR010617">
    <property type="entry name" value="TMEM175-like"/>
</dbReference>
<keyword evidence="8 13" id="KW-1133">Transmembrane helix</keyword>
<keyword evidence="4" id="KW-0633">Potassium transport</keyword>
<dbReference type="GO" id="GO:0015252">
    <property type="term" value="F:proton channel activity"/>
    <property type="evidence" value="ECO:0007669"/>
    <property type="project" value="InterPro"/>
</dbReference>
<keyword evidence="11" id="KW-0407">Ion channel</keyword>
<keyword evidence="5 13" id="KW-0812">Transmembrane</keyword>
<sequence length="217" mass="24375">MATLDERRTEEGFRRLIAFTDAVVAIALTLLVLPLADFAGEIERGSDLGTVFADHDVELISFVISFIVIWVLWRQHHRSMEYFKSYDSGLMNLTFLWLFTIVVLPFATALLDGKDIDWANDLYIGVLLLSVIALTALERWGVSHPDLLDDVDDPGTRKWMTSRGRYATMILLAVALIIAIVVPPSGSWPLLMLVLTGPMEWLLTRGQTDDGELEPQD</sequence>
<keyword evidence="6" id="KW-0631">Potassium channel</keyword>
<accession>A0A7K3LKL7</accession>
<evidence type="ECO:0000256" key="10">
    <source>
        <dbReference type="ARBA" id="ARBA00023136"/>
    </source>
</evidence>
<reference evidence="14 15" key="1">
    <citation type="submission" date="2020-01" db="EMBL/GenBank/DDBJ databases">
        <title>Investigation of new actinobacteria for the biodesulphurisation of diesel fuel.</title>
        <authorList>
            <person name="Athi Narayanan S.M."/>
        </authorList>
    </citation>
    <scope>NUCLEOTIDE SEQUENCE [LARGE SCALE GENOMIC DNA]</scope>
    <source>
        <strain evidence="14 15">213E</strain>
    </source>
</reference>
<evidence type="ECO:0000256" key="1">
    <source>
        <dbReference type="ARBA" id="ARBA00004141"/>
    </source>
</evidence>
<evidence type="ECO:0000256" key="13">
    <source>
        <dbReference type="SAM" id="Phobius"/>
    </source>
</evidence>
<organism evidence="14 15">
    <name type="scientific">Gordonia desulfuricans</name>
    <dbReference type="NCBI Taxonomy" id="89051"/>
    <lineage>
        <taxon>Bacteria</taxon>
        <taxon>Bacillati</taxon>
        <taxon>Actinomycetota</taxon>
        <taxon>Actinomycetes</taxon>
        <taxon>Mycobacteriales</taxon>
        <taxon>Gordoniaceae</taxon>
        <taxon>Gordonia</taxon>
    </lineage>
</organism>
<dbReference type="PANTHER" id="PTHR31462">
    <property type="entry name" value="ENDOSOMAL/LYSOSOMAL POTASSIUM CHANNEL TMEM175"/>
    <property type="match status" value="1"/>
</dbReference>
<keyword evidence="7" id="KW-0630">Potassium</keyword>
<dbReference type="Proteomes" id="UP000466307">
    <property type="component" value="Unassembled WGS sequence"/>
</dbReference>
<evidence type="ECO:0000256" key="4">
    <source>
        <dbReference type="ARBA" id="ARBA00022538"/>
    </source>
</evidence>
<feature type="transmembrane region" description="Helical" evidence="13">
    <location>
        <begin position="123"/>
        <end position="142"/>
    </location>
</feature>
<comment type="caution">
    <text evidence="14">The sequence shown here is derived from an EMBL/GenBank/DDBJ whole genome shotgun (WGS) entry which is preliminary data.</text>
</comment>
<dbReference type="RefSeq" id="WP_020789941.1">
    <property type="nucleotide sequence ID" value="NZ_JAADZU010000008.1"/>
</dbReference>
<evidence type="ECO:0000313" key="15">
    <source>
        <dbReference type="Proteomes" id="UP000466307"/>
    </source>
</evidence>
<evidence type="ECO:0000256" key="11">
    <source>
        <dbReference type="ARBA" id="ARBA00023303"/>
    </source>
</evidence>
<proteinExistence type="inferred from homology"/>
<evidence type="ECO:0000256" key="7">
    <source>
        <dbReference type="ARBA" id="ARBA00022958"/>
    </source>
</evidence>
<feature type="transmembrane region" description="Helical" evidence="13">
    <location>
        <begin position="56"/>
        <end position="73"/>
    </location>
</feature>
<dbReference type="Pfam" id="PF06736">
    <property type="entry name" value="TMEM175"/>
    <property type="match status" value="1"/>
</dbReference>
<keyword evidence="3" id="KW-0813">Transport</keyword>
<comment type="similarity">
    <text evidence="2">Belongs to the TMEM175 family.</text>
</comment>
<evidence type="ECO:0000256" key="8">
    <source>
        <dbReference type="ARBA" id="ARBA00022989"/>
    </source>
</evidence>
<protein>
    <submittedName>
        <fullName evidence="14">DUF1211 domain-containing protein</fullName>
    </submittedName>
</protein>
<evidence type="ECO:0000256" key="9">
    <source>
        <dbReference type="ARBA" id="ARBA00023065"/>
    </source>
</evidence>